<dbReference type="Proteomes" id="UP001178508">
    <property type="component" value="Chromosome 4"/>
</dbReference>
<dbReference type="GO" id="GO:0005615">
    <property type="term" value="C:extracellular space"/>
    <property type="evidence" value="ECO:0007669"/>
    <property type="project" value="InterPro"/>
</dbReference>
<dbReference type="GO" id="GO:0046103">
    <property type="term" value="P:inosine biosynthetic process"/>
    <property type="evidence" value="ECO:0007669"/>
    <property type="project" value="TreeGrafter"/>
</dbReference>
<gene>
    <name evidence="13" type="ORF">XNOV1_A029034</name>
</gene>
<dbReference type="SUPFAM" id="SSF51556">
    <property type="entry name" value="Metallo-dependent hydrolases"/>
    <property type="match status" value="1"/>
</dbReference>
<sequence>MVLSLLQAVVTYVSLLWFVRVTDAMPDPTQREMLMRQEASLQTGGRVILTPAEQKMDAYLHQLKEQEISVAQFLPAIHFFKAKPLIEKSSIFKLLQKMPKGAALHIHKSTLVSAEWLVKNVTYRPNCYICFTWDNSARFFFSDRQPFPRWDCFYWQLLETLRAKIGDPTKFDNSLMQHLTLFTEDPDREYPNQDVVWEKFEKAFIAAAGLITYAPVLRDYFYKGLEELLRDNIMYLELRSGLSRTYELDGTIHDKVWTLKIVQEVVEKFKADHPDFLGARIIISVNRALGVSEVKAAVKEAVQLQKDFPDVVAGFDMVGREDSGRSLWYFREALSLPTELGVTLPYFFHAGETDDDGTDVDQNILDALLFNTSRIGHGYALAHHPLAKELSRRRNVAVELCPISNQVLKLVSDLRNHPATVLMSEGHPLVISSDDPSMFGTTGLSYDFYEAFVGIGGLKANLGTLKELAANSIRYSSLPAHLKETGLALWQRQWDAFIVANS</sequence>
<evidence type="ECO:0000256" key="1">
    <source>
        <dbReference type="ARBA" id="ARBA00001947"/>
    </source>
</evidence>
<name>A0AAV1F1Y4_XYRNO</name>
<comment type="catalytic activity">
    <reaction evidence="9">
        <text>adenosine + H2O + H(+) = inosine + NH4(+)</text>
        <dbReference type="Rhea" id="RHEA:24408"/>
        <dbReference type="ChEBI" id="CHEBI:15377"/>
        <dbReference type="ChEBI" id="CHEBI:15378"/>
        <dbReference type="ChEBI" id="CHEBI:16335"/>
        <dbReference type="ChEBI" id="CHEBI:17596"/>
        <dbReference type="ChEBI" id="CHEBI:28938"/>
        <dbReference type="EC" id="3.5.4.4"/>
    </reaction>
</comment>
<feature type="chain" id="PRO_5043595005" description="adenosine deaminase" evidence="10">
    <location>
        <begin position="25"/>
        <end position="502"/>
    </location>
</feature>
<dbReference type="InterPro" id="IPR006330">
    <property type="entry name" value="Ado/ade_deaminase"/>
</dbReference>
<evidence type="ECO:0000256" key="4">
    <source>
        <dbReference type="ARBA" id="ARBA00012784"/>
    </source>
</evidence>
<protein>
    <recommendedName>
        <fullName evidence="4">adenosine deaminase</fullName>
        <ecNumber evidence="4">3.5.4.4</ecNumber>
    </recommendedName>
</protein>
<dbReference type="PANTHER" id="PTHR11409">
    <property type="entry name" value="ADENOSINE DEAMINASE"/>
    <property type="match status" value="1"/>
</dbReference>
<evidence type="ECO:0000256" key="7">
    <source>
        <dbReference type="ARBA" id="ARBA00022729"/>
    </source>
</evidence>
<dbReference type="Pfam" id="PF08451">
    <property type="entry name" value="A_deaminase_N"/>
    <property type="match status" value="1"/>
</dbReference>
<dbReference type="EMBL" id="OY660867">
    <property type="protein sequence ID" value="CAJ1054766.1"/>
    <property type="molecule type" value="Genomic_DNA"/>
</dbReference>
<comment type="subcellular location">
    <subcellularLocation>
        <location evidence="2">Secreted</location>
    </subcellularLocation>
</comment>
<evidence type="ECO:0000259" key="11">
    <source>
        <dbReference type="Pfam" id="PF00962"/>
    </source>
</evidence>
<dbReference type="GO" id="GO:0004000">
    <property type="term" value="F:adenosine deaminase activity"/>
    <property type="evidence" value="ECO:0007669"/>
    <property type="project" value="InterPro"/>
</dbReference>
<comment type="similarity">
    <text evidence="3">Belongs to the metallo-dependent hydrolases superfamily. Adenosine and AMP deaminases family. ADGF subfamily.</text>
</comment>
<dbReference type="GO" id="GO:0046872">
    <property type="term" value="F:metal ion binding"/>
    <property type="evidence" value="ECO:0007669"/>
    <property type="project" value="UniProtKB-KW"/>
</dbReference>
<accession>A0AAV1F1Y4</accession>
<dbReference type="GO" id="GO:0006154">
    <property type="term" value="P:adenosine catabolic process"/>
    <property type="evidence" value="ECO:0007669"/>
    <property type="project" value="InterPro"/>
</dbReference>
<reference evidence="13" key="1">
    <citation type="submission" date="2023-08" db="EMBL/GenBank/DDBJ databases">
        <authorList>
            <person name="Alioto T."/>
            <person name="Alioto T."/>
            <person name="Gomez Garrido J."/>
        </authorList>
    </citation>
    <scope>NUCLEOTIDE SEQUENCE</scope>
</reference>
<feature type="signal peptide" evidence="10">
    <location>
        <begin position="1"/>
        <end position="24"/>
    </location>
</feature>
<keyword evidence="5" id="KW-0964">Secreted</keyword>
<comment type="cofactor">
    <cofactor evidence="1">
        <name>Zn(2+)</name>
        <dbReference type="ChEBI" id="CHEBI:29105"/>
    </cofactor>
</comment>
<dbReference type="InterPro" id="IPR001365">
    <property type="entry name" value="A_deaminase_dom"/>
</dbReference>
<evidence type="ECO:0000256" key="10">
    <source>
        <dbReference type="SAM" id="SignalP"/>
    </source>
</evidence>
<dbReference type="PANTHER" id="PTHR11409:SF44">
    <property type="entry name" value="ADENOSINE DEAMINASE"/>
    <property type="match status" value="1"/>
</dbReference>
<dbReference type="NCBIfam" id="TIGR01431">
    <property type="entry name" value="adm_rel"/>
    <property type="match status" value="1"/>
</dbReference>
<dbReference type="AlphaFoldDB" id="A0AAV1F1Y4"/>
<evidence type="ECO:0000313" key="13">
    <source>
        <dbReference type="EMBL" id="CAJ1054766.1"/>
    </source>
</evidence>
<dbReference type="CDD" id="cd01321">
    <property type="entry name" value="ADGF"/>
    <property type="match status" value="1"/>
</dbReference>
<keyword evidence="7 10" id="KW-0732">Signal</keyword>
<evidence type="ECO:0000256" key="2">
    <source>
        <dbReference type="ARBA" id="ARBA00004613"/>
    </source>
</evidence>
<evidence type="ECO:0000256" key="9">
    <source>
        <dbReference type="ARBA" id="ARBA00047764"/>
    </source>
</evidence>
<dbReference type="Pfam" id="PF00962">
    <property type="entry name" value="A_deaminase"/>
    <property type="match status" value="1"/>
</dbReference>
<evidence type="ECO:0000313" key="14">
    <source>
        <dbReference type="Proteomes" id="UP001178508"/>
    </source>
</evidence>
<proteinExistence type="inferred from homology"/>
<evidence type="ECO:0000256" key="3">
    <source>
        <dbReference type="ARBA" id="ARBA00006083"/>
    </source>
</evidence>
<dbReference type="InterPro" id="IPR032466">
    <property type="entry name" value="Metal_Hydrolase"/>
</dbReference>
<evidence type="ECO:0000256" key="8">
    <source>
        <dbReference type="ARBA" id="ARBA00022801"/>
    </source>
</evidence>
<keyword evidence="6" id="KW-0479">Metal-binding</keyword>
<evidence type="ECO:0000256" key="6">
    <source>
        <dbReference type="ARBA" id="ARBA00022723"/>
    </source>
</evidence>
<evidence type="ECO:0000259" key="12">
    <source>
        <dbReference type="Pfam" id="PF08451"/>
    </source>
</evidence>
<dbReference type="InterPro" id="IPR013659">
    <property type="entry name" value="A_deaminase_N"/>
</dbReference>
<dbReference type="EC" id="3.5.4.4" evidence="4"/>
<keyword evidence="14" id="KW-1185">Reference proteome</keyword>
<feature type="domain" description="Adenosine deaminase" evidence="11">
    <location>
        <begin position="195"/>
        <end position="484"/>
    </location>
</feature>
<dbReference type="Gene3D" id="3.20.20.140">
    <property type="entry name" value="Metal-dependent hydrolases"/>
    <property type="match status" value="1"/>
</dbReference>
<evidence type="ECO:0000256" key="5">
    <source>
        <dbReference type="ARBA" id="ARBA00022525"/>
    </source>
</evidence>
<dbReference type="InterPro" id="IPR006331">
    <property type="entry name" value="ADGF"/>
</dbReference>
<organism evidence="13 14">
    <name type="scientific">Xyrichtys novacula</name>
    <name type="common">Pearly razorfish</name>
    <name type="synonym">Hemipteronotus novacula</name>
    <dbReference type="NCBI Taxonomy" id="13765"/>
    <lineage>
        <taxon>Eukaryota</taxon>
        <taxon>Metazoa</taxon>
        <taxon>Chordata</taxon>
        <taxon>Craniata</taxon>
        <taxon>Vertebrata</taxon>
        <taxon>Euteleostomi</taxon>
        <taxon>Actinopterygii</taxon>
        <taxon>Neopterygii</taxon>
        <taxon>Teleostei</taxon>
        <taxon>Neoteleostei</taxon>
        <taxon>Acanthomorphata</taxon>
        <taxon>Eupercaria</taxon>
        <taxon>Labriformes</taxon>
        <taxon>Labridae</taxon>
        <taxon>Xyrichtys</taxon>
    </lineage>
</organism>
<keyword evidence="8" id="KW-0378">Hydrolase</keyword>
<feature type="domain" description="Adenosine/AMP deaminase N-terminal" evidence="12">
    <location>
        <begin position="29"/>
        <end position="95"/>
    </location>
</feature>
<dbReference type="FunFam" id="3.20.20.140:FF:000017">
    <property type="entry name" value="Adenosine deaminase 2"/>
    <property type="match status" value="1"/>
</dbReference>